<proteinExistence type="predicted"/>
<sequence>QKNHLFRRTFKYSIEYNADISLVITLRHNRQIFFFNLNSLWSPLYKQLVCYFAGVKK</sequence>
<reference evidence="1 2" key="1">
    <citation type="submission" date="2016-12" db="EMBL/GenBank/DDBJ databases">
        <title>The genomes of Aspergillus section Nigri reveals drivers in fungal speciation.</title>
        <authorList>
            <consortium name="DOE Joint Genome Institute"/>
            <person name="Vesth T.C."/>
            <person name="Nybo J."/>
            <person name="Theobald S."/>
            <person name="Brandl J."/>
            <person name="Frisvad J.C."/>
            <person name="Nielsen K.F."/>
            <person name="Lyhne E.K."/>
            <person name="Kogle M.E."/>
            <person name="Kuo A."/>
            <person name="Riley R."/>
            <person name="Clum A."/>
            <person name="Nolan M."/>
            <person name="Lipzen A."/>
            <person name="Salamov A."/>
            <person name="Henrissat B."/>
            <person name="Wiebenga A."/>
            <person name="De Vries R.P."/>
            <person name="Grigoriev I.V."/>
            <person name="Mortensen U.H."/>
            <person name="Andersen M.R."/>
            <person name="Baker S.E."/>
        </authorList>
    </citation>
    <scope>NUCLEOTIDE SEQUENCE [LARGE SCALE GENOMIC DNA]</scope>
    <source>
        <strain evidence="1 2">IBT 23096</strain>
    </source>
</reference>
<dbReference type="Proteomes" id="UP000234275">
    <property type="component" value="Unassembled WGS sequence"/>
</dbReference>
<protein>
    <recommendedName>
        <fullName evidence="3">MADS-box domain-containing protein</fullName>
    </recommendedName>
</protein>
<evidence type="ECO:0008006" key="3">
    <source>
        <dbReference type="Google" id="ProtNLM"/>
    </source>
</evidence>
<gene>
    <name evidence="1" type="ORF">P170DRAFT_360084</name>
</gene>
<keyword evidence="2" id="KW-1185">Reference proteome</keyword>
<dbReference type="RefSeq" id="XP_024703145.1">
    <property type="nucleotide sequence ID" value="XM_024844399.1"/>
</dbReference>
<name>A0A2I2G4R6_9EURO</name>
<accession>A0A2I2G4R6</accession>
<dbReference type="GeneID" id="36552099"/>
<evidence type="ECO:0000313" key="2">
    <source>
        <dbReference type="Proteomes" id="UP000234275"/>
    </source>
</evidence>
<dbReference type="VEuPathDB" id="FungiDB:P170DRAFT_360084"/>
<dbReference type="AlphaFoldDB" id="A0A2I2G4R6"/>
<comment type="caution">
    <text evidence="1">The sequence shown here is derived from an EMBL/GenBank/DDBJ whole genome shotgun (WGS) entry which is preliminary data.</text>
</comment>
<evidence type="ECO:0000313" key="1">
    <source>
        <dbReference type="EMBL" id="PLB47843.1"/>
    </source>
</evidence>
<feature type="non-terminal residue" evidence="1">
    <location>
        <position position="1"/>
    </location>
</feature>
<dbReference type="OrthoDB" id="1898716at2759"/>
<organism evidence="1 2">
    <name type="scientific">Aspergillus steynii IBT 23096</name>
    <dbReference type="NCBI Taxonomy" id="1392250"/>
    <lineage>
        <taxon>Eukaryota</taxon>
        <taxon>Fungi</taxon>
        <taxon>Dikarya</taxon>
        <taxon>Ascomycota</taxon>
        <taxon>Pezizomycotina</taxon>
        <taxon>Eurotiomycetes</taxon>
        <taxon>Eurotiomycetidae</taxon>
        <taxon>Eurotiales</taxon>
        <taxon>Aspergillaceae</taxon>
        <taxon>Aspergillus</taxon>
        <taxon>Aspergillus subgen. Circumdati</taxon>
    </lineage>
</organism>
<dbReference type="EMBL" id="MSFO01000005">
    <property type="protein sequence ID" value="PLB47843.1"/>
    <property type="molecule type" value="Genomic_DNA"/>
</dbReference>